<proteinExistence type="predicted"/>
<evidence type="ECO:0000313" key="2">
    <source>
        <dbReference type="Proteomes" id="UP000229056"/>
    </source>
</evidence>
<accession>A0A2H0W5V2</accession>
<sequence length="98" mass="11153">MILRLSEVDWQSGLSGLPAGLAGLMKDIIVAMVNNYNPITATNRSIELVKNHLQDEIWLGEKMYRLMVYVPYDGSTHRSVFILIPSYPYGVIKRLEEV</sequence>
<reference evidence="2" key="1">
    <citation type="submission" date="2017-09" db="EMBL/GenBank/DDBJ databases">
        <title>Depth-based differentiation of microbial function through sediment-hosted aquifers and enrichment of novel symbionts in the deep terrestrial subsurface.</title>
        <authorList>
            <person name="Probst A.J."/>
            <person name="Ladd B."/>
            <person name="Jarett J.K."/>
            <person name="Geller-Mcgrath D.E."/>
            <person name="Sieber C.M.K."/>
            <person name="Emerson J.B."/>
            <person name="Anantharaman K."/>
            <person name="Thomas B.C."/>
            <person name="Malmstrom R."/>
            <person name="Stieglmeier M."/>
            <person name="Klingl A."/>
            <person name="Woyke T."/>
            <person name="Ryan C.M."/>
            <person name="Banfield J.F."/>
        </authorList>
    </citation>
    <scope>NUCLEOTIDE SEQUENCE [LARGE SCALE GENOMIC DNA]</scope>
</reference>
<gene>
    <name evidence="1" type="ORF">COT80_04460</name>
</gene>
<dbReference type="Proteomes" id="UP000229056">
    <property type="component" value="Unassembled WGS sequence"/>
</dbReference>
<dbReference type="EMBL" id="PEZY01000012">
    <property type="protein sequence ID" value="PIS05991.1"/>
    <property type="molecule type" value="Genomic_DNA"/>
</dbReference>
<comment type="caution">
    <text evidence="1">The sequence shown here is derived from an EMBL/GenBank/DDBJ whole genome shotgun (WGS) entry which is preliminary data.</text>
</comment>
<dbReference type="AlphaFoldDB" id="A0A2H0W5V2"/>
<name>A0A2H0W5V2_9BACT</name>
<protein>
    <submittedName>
        <fullName evidence="1">Uncharacterized protein</fullName>
    </submittedName>
</protein>
<evidence type="ECO:0000313" key="1">
    <source>
        <dbReference type="EMBL" id="PIS05991.1"/>
    </source>
</evidence>
<organism evidence="1 2">
    <name type="scientific">Candidatus Buchananbacteria bacterium CG10_big_fil_rev_8_21_14_0_10_33_19</name>
    <dbReference type="NCBI Taxonomy" id="1974525"/>
    <lineage>
        <taxon>Bacteria</taxon>
        <taxon>Candidatus Buchananiibacteriota</taxon>
    </lineage>
</organism>